<dbReference type="EnsemblMetazoa" id="MESCA000614-RA">
    <property type="protein sequence ID" value="MESCA000614-PA"/>
    <property type="gene ID" value="MESCA000614"/>
</dbReference>
<sequence>MTHILDRHCTNESFNAAVQRRLAGGIEPCTGQPVTIIKTASSSTSTPTPSSSLLQHEASGTASPTLSISSNSSGAALATAMHAIKRYSSDFQNPKELMDESEGPVTKSIRLTAALILRNLVTHTTSAKKLMRRFEPHLASVALSNVESSGTVSQILFELNN</sequence>
<dbReference type="EMBL" id="CAQQ02177510">
    <property type="status" value="NOT_ANNOTATED_CDS"/>
    <property type="molecule type" value="Genomic_DNA"/>
</dbReference>
<organism evidence="5 6">
    <name type="scientific">Megaselia scalaris</name>
    <name type="common">Humpbacked fly</name>
    <name type="synonym">Phora scalaris</name>
    <dbReference type="NCBI Taxonomy" id="36166"/>
    <lineage>
        <taxon>Eukaryota</taxon>
        <taxon>Metazoa</taxon>
        <taxon>Ecdysozoa</taxon>
        <taxon>Arthropoda</taxon>
        <taxon>Hexapoda</taxon>
        <taxon>Insecta</taxon>
        <taxon>Pterygota</taxon>
        <taxon>Neoptera</taxon>
        <taxon>Endopterygota</taxon>
        <taxon>Diptera</taxon>
        <taxon>Brachycera</taxon>
        <taxon>Muscomorpha</taxon>
        <taxon>Platypezoidea</taxon>
        <taxon>Phoridae</taxon>
        <taxon>Megaseliini</taxon>
        <taxon>Megaselia</taxon>
    </lineage>
</organism>
<keyword evidence="6" id="KW-1185">Reference proteome</keyword>
<dbReference type="PANTHER" id="PTHR22970">
    <property type="entry name" value="AT-RICH INTERACTIVE DOMAIN-CONTAINING PROTEIN 2"/>
    <property type="match status" value="1"/>
</dbReference>
<reference evidence="6" key="1">
    <citation type="submission" date="2013-02" db="EMBL/GenBank/DDBJ databases">
        <authorList>
            <person name="Hughes D."/>
        </authorList>
    </citation>
    <scope>NUCLEOTIDE SEQUENCE</scope>
    <source>
        <strain>Durham</strain>
        <strain evidence="6">NC isolate 2 -- Noor lab</strain>
    </source>
</reference>
<evidence type="ECO:0000313" key="6">
    <source>
        <dbReference type="Proteomes" id="UP000015102"/>
    </source>
</evidence>
<dbReference type="HOGENOM" id="CLU_1645657_0_0_1"/>
<dbReference type="STRING" id="36166.T1GBI2"/>
<dbReference type="InterPro" id="IPR052406">
    <property type="entry name" value="Chromatin_Remodeling_Comp"/>
</dbReference>
<accession>T1GBI2</accession>
<feature type="compositionally biased region" description="Low complexity" evidence="4">
    <location>
        <begin position="41"/>
        <end position="52"/>
    </location>
</feature>
<feature type="region of interest" description="Disordered" evidence="4">
    <location>
        <begin position="40"/>
        <end position="68"/>
    </location>
</feature>
<proteinExistence type="predicted"/>
<evidence type="ECO:0000256" key="4">
    <source>
        <dbReference type="SAM" id="MobiDB-lite"/>
    </source>
</evidence>
<evidence type="ECO:0000256" key="1">
    <source>
        <dbReference type="ARBA" id="ARBA00023015"/>
    </source>
</evidence>
<dbReference type="PANTHER" id="PTHR22970:SF14">
    <property type="entry name" value="AT-RICH INTERACTIVE DOMAIN-CONTAINING PROTEIN 2"/>
    <property type="match status" value="1"/>
</dbReference>
<evidence type="ECO:0000256" key="2">
    <source>
        <dbReference type="ARBA" id="ARBA00023163"/>
    </source>
</evidence>
<keyword evidence="3" id="KW-0539">Nucleus</keyword>
<evidence type="ECO:0000256" key="3">
    <source>
        <dbReference type="ARBA" id="ARBA00023242"/>
    </source>
</evidence>
<evidence type="ECO:0000313" key="5">
    <source>
        <dbReference type="EnsemblMetazoa" id="MESCA000614-PA"/>
    </source>
</evidence>
<dbReference type="AlphaFoldDB" id="T1GBI2"/>
<protein>
    <submittedName>
        <fullName evidence="5">Uncharacterized protein</fullName>
    </submittedName>
</protein>
<reference evidence="5" key="2">
    <citation type="submission" date="2015-06" db="UniProtKB">
        <authorList>
            <consortium name="EnsemblMetazoa"/>
        </authorList>
    </citation>
    <scope>IDENTIFICATION</scope>
</reference>
<feature type="compositionally biased region" description="Polar residues" evidence="4">
    <location>
        <begin position="58"/>
        <end position="68"/>
    </location>
</feature>
<keyword evidence="1" id="KW-0805">Transcription regulation</keyword>
<name>T1GBI2_MEGSC</name>
<dbReference type="Proteomes" id="UP000015102">
    <property type="component" value="Unassembled WGS sequence"/>
</dbReference>
<keyword evidence="2" id="KW-0804">Transcription</keyword>